<gene>
    <name evidence="1" type="ORF">L873DRAFT_1914729</name>
</gene>
<dbReference type="Proteomes" id="UP000276215">
    <property type="component" value="Unassembled WGS sequence"/>
</dbReference>
<protein>
    <submittedName>
        <fullName evidence="1">Uncharacterized protein</fullName>
    </submittedName>
</protein>
<dbReference type="EMBL" id="ML120397">
    <property type="protein sequence ID" value="RPA98318.1"/>
    <property type="molecule type" value="Genomic_DNA"/>
</dbReference>
<accession>A0A3N4JMV5</accession>
<reference evidence="1 2" key="1">
    <citation type="journal article" date="2018" name="Nat. Ecol. Evol.">
        <title>Pezizomycetes genomes reveal the molecular basis of ectomycorrhizal truffle lifestyle.</title>
        <authorList>
            <person name="Murat C."/>
            <person name="Payen T."/>
            <person name="Noel B."/>
            <person name="Kuo A."/>
            <person name="Morin E."/>
            <person name="Chen J."/>
            <person name="Kohler A."/>
            <person name="Krizsan K."/>
            <person name="Balestrini R."/>
            <person name="Da Silva C."/>
            <person name="Montanini B."/>
            <person name="Hainaut M."/>
            <person name="Levati E."/>
            <person name="Barry K.W."/>
            <person name="Belfiori B."/>
            <person name="Cichocki N."/>
            <person name="Clum A."/>
            <person name="Dockter R.B."/>
            <person name="Fauchery L."/>
            <person name="Guy J."/>
            <person name="Iotti M."/>
            <person name="Le Tacon F."/>
            <person name="Lindquist E.A."/>
            <person name="Lipzen A."/>
            <person name="Malagnac F."/>
            <person name="Mello A."/>
            <person name="Molinier V."/>
            <person name="Miyauchi S."/>
            <person name="Poulain J."/>
            <person name="Riccioni C."/>
            <person name="Rubini A."/>
            <person name="Sitrit Y."/>
            <person name="Splivallo R."/>
            <person name="Traeger S."/>
            <person name="Wang M."/>
            <person name="Zifcakova L."/>
            <person name="Wipf D."/>
            <person name="Zambonelli A."/>
            <person name="Paolocci F."/>
            <person name="Nowrousian M."/>
            <person name="Ottonello S."/>
            <person name="Baldrian P."/>
            <person name="Spatafora J.W."/>
            <person name="Henrissat B."/>
            <person name="Nagy L.G."/>
            <person name="Aury J.M."/>
            <person name="Wincker P."/>
            <person name="Grigoriev I.V."/>
            <person name="Bonfante P."/>
            <person name="Martin F.M."/>
        </authorList>
    </citation>
    <scope>NUCLEOTIDE SEQUENCE [LARGE SCALE GENOMIC DNA]</scope>
    <source>
        <strain evidence="1 2">120613-1</strain>
    </source>
</reference>
<organism evidence="1 2">
    <name type="scientific">Choiromyces venosus 120613-1</name>
    <dbReference type="NCBI Taxonomy" id="1336337"/>
    <lineage>
        <taxon>Eukaryota</taxon>
        <taxon>Fungi</taxon>
        <taxon>Dikarya</taxon>
        <taxon>Ascomycota</taxon>
        <taxon>Pezizomycotina</taxon>
        <taxon>Pezizomycetes</taxon>
        <taxon>Pezizales</taxon>
        <taxon>Tuberaceae</taxon>
        <taxon>Choiromyces</taxon>
    </lineage>
</organism>
<proteinExistence type="predicted"/>
<dbReference type="AlphaFoldDB" id="A0A3N4JMV5"/>
<evidence type="ECO:0000313" key="1">
    <source>
        <dbReference type="EMBL" id="RPA98318.1"/>
    </source>
</evidence>
<dbReference type="OrthoDB" id="2340858at2759"/>
<sequence>MQDLYDELWGKQLSVIEPRTFSIPQPQRGLCPGYMVDLKEIKAEAFLDPEFAKGKEEQVFQVLKVRSELPCGMNQLLVRQEFEAIKCELVEVELEKWTDVNPETRMPAVGFNLDYQIAGQPGSGAYDSKGSKTDADSLFDLPNNQKKALWILMDEKLEDAGWNDKGHSCLAKPKPPTARQIAMLFTTFTCLGPIPRTCLESISMRNDNAYNRDLKTYLGHVDHEIDTFILQGGYLMVEGTVHQEASHRIAIMDPSNDGLSVFEKAHRKSQLNCFELYKQLTCQDPLQSAAAWFFEGYAHDWFGKGRSFEADKLPVKNNNTHLTFTTNRSKSFNYFTNTDDLAKQVRVKGGQGIERDAIGKYFLPYNTNFESVDELVFSALDTLILLQIIIANSHPIRLHGVKSLYESLPATIKNIHIVFVIPQDHISKYVSAQSAPEAGDVKPGATDLMINQFRLVLTEETIQSMAIIGHFKVWDWGRDADENSSRDYDGGDTAMGGTQ</sequence>
<evidence type="ECO:0000313" key="2">
    <source>
        <dbReference type="Proteomes" id="UP000276215"/>
    </source>
</evidence>
<name>A0A3N4JMV5_9PEZI</name>
<keyword evidence="2" id="KW-1185">Reference proteome</keyword>